<proteinExistence type="inferred from homology"/>
<evidence type="ECO:0000313" key="5">
    <source>
        <dbReference type="EMBL" id="KAG6371054.1"/>
    </source>
</evidence>
<evidence type="ECO:0000256" key="4">
    <source>
        <dbReference type="SAM" id="MobiDB-lite"/>
    </source>
</evidence>
<dbReference type="Gene3D" id="3.20.20.140">
    <property type="entry name" value="Metal-dependent hydrolases"/>
    <property type="match status" value="1"/>
</dbReference>
<sequence>MFFDLNVPVVAHQGHGAALQSRKNKGKQLQVTSTGTVVFTPAQVAAIEARIDLLVHLGYTVIALNQTVEKKIDPKTHVNILDKLLPQLKKRTGVVFLKRLTINIDEDSEKGFGLTNASVSVTDGYDLIALAPTTPATFSAACLTHSLPSLLTAHIITLPLTLPRLPFHLKHTLVRTAIKNGTVLEVNYAGALGDPESSHASLGVSDTGLTAKRNWWAAAREVVRVTKGKGVIVSGGVIGQGDYRSPRDVQNLITLLGLAQNLAHDASAVTPKSLVLRAQTRKTYRAVLSQPRIVVPITSGEPVQAPSTEPSTAVAQAPAQSSAAAGPSATDLSTSAPPPPMPSRECHSATKKRRREPDSETADLATSENHVKATAAGPADQDVTDGAPAQKKKKKKKKDGVPRRRIII</sequence>
<evidence type="ECO:0000256" key="3">
    <source>
        <dbReference type="ARBA" id="ARBA00022694"/>
    </source>
</evidence>
<dbReference type="PANTHER" id="PTHR13031">
    <property type="entry name" value="RIBONUCLEASE P SUBUNIT P30"/>
    <property type="match status" value="1"/>
</dbReference>
<dbReference type="GO" id="GO:0005655">
    <property type="term" value="C:nucleolar ribonuclease P complex"/>
    <property type="evidence" value="ECO:0007669"/>
    <property type="project" value="TreeGrafter"/>
</dbReference>
<feature type="region of interest" description="Disordered" evidence="4">
    <location>
        <begin position="299"/>
        <end position="408"/>
    </location>
</feature>
<comment type="caution">
    <text evidence="5">The sequence shown here is derived from an EMBL/GenBank/DDBJ whole genome shotgun (WGS) entry which is preliminary data.</text>
</comment>
<dbReference type="GO" id="GO:0003723">
    <property type="term" value="F:RNA binding"/>
    <property type="evidence" value="ECO:0007669"/>
    <property type="project" value="TreeGrafter"/>
</dbReference>
<dbReference type="Pfam" id="PF01876">
    <property type="entry name" value="RNase_P_p30"/>
    <property type="match status" value="1"/>
</dbReference>
<gene>
    <name evidence="5" type="ORF">JVT61DRAFT_10591</name>
</gene>
<organism evidence="5 6">
    <name type="scientific">Boletus reticuloceps</name>
    <dbReference type="NCBI Taxonomy" id="495285"/>
    <lineage>
        <taxon>Eukaryota</taxon>
        <taxon>Fungi</taxon>
        <taxon>Dikarya</taxon>
        <taxon>Basidiomycota</taxon>
        <taxon>Agaricomycotina</taxon>
        <taxon>Agaricomycetes</taxon>
        <taxon>Agaricomycetidae</taxon>
        <taxon>Boletales</taxon>
        <taxon>Boletineae</taxon>
        <taxon>Boletaceae</taxon>
        <taxon>Boletoideae</taxon>
        <taxon>Boletus</taxon>
    </lineage>
</organism>
<dbReference type="Proteomes" id="UP000683000">
    <property type="component" value="Unassembled WGS sequence"/>
</dbReference>
<comment type="similarity">
    <text evidence="2">Belongs to the eukaryotic/archaeal RNase P protein component 3 family.</text>
</comment>
<dbReference type="AlphaFoldDB" id="A0A8I2YFM4"/>
<dbReference type="GO" id="GO:0008033">
    <property type="term" value="P:tRNA processing"/>
    <property type="evidence" value="ECO:0007669"/>
    <property type="project" value="UniProtKB-KW"/>
</dbReference>
<comment type="subcellular location">
    <subcellularLocation>
        <location evidence="1">Nucleus</location>
    </subcellularLocation>
</comment>
<dbReference type="SUPFAM" id="SSF89550">
    <property type="entry name" value="PHP domain-like"/>
    <property type="match status" value="1"/>
</dbReference>
<keyword evidence="3" id="KW-0819">tRNA processing</keyword>
<dbReference type="PANTHER" id="PTHR13031:SF0">
    <property type="entry name" value="RIBONUCLEASE P PROTEIN SUBUNIT P30"/>
    <property type="match status" value="1"/>
</dbReference>
<dbReference type="EMBL" id="JAGFBS010000040">
    <property type="protein sequence ID" value="KAG6371054.1"/>
    <property type="molecule type" value="Genomic_DNA"/>
</dbReference>
<accession>A0A8I2YFM4</accession>
<name>A0A8I2YFM4_9AGAM</name>
<evidence type="ECO:0000256" key="2">
    <source>
        <dbReference type="ARBA" id="ARBA00007331"/>
    </source>
</evidence>
<dbReference type="InterPro" id="IPR002738">
    <property type="entry name" value="RNase_P_p30"/>
</dbReference>
<dbReference type="InterPro" id="IPR016195">
    <property type="entry name" value="Pol/histidinol_Pase-like"/>
</dbReference>
<keyword evidence="6" id="KW-1185">Reference proteome</keyword>
<evidence type="ECO:0000256" key="1">
    <source>
        <dbReference type="ARBA" id="ARBA00004123"/>
    </source>
</evidence>
<dbReference type="OrthoDB" id="17948at2759"/>
<protein>
    <submittedName>
        <fullName evidence="5">Polymerase/histidinol phosphatase-like protein</fullName>
    </submittedName>
</protein>
<feature type="compositionally biased region" description="Basic residues" evidence="4">
    <location>
        <begin position="390"/>
        <end position="408"/>
    </location>
</feature>
<feature type="compositionally biased region" description="Low complexity" evidence="4">
    <location>
        <begin position="311"/>
        <end position="330"/>
    </location>
</feature>
<reference evidence="5" key="1">
    <citation type="submission" date="2021-03" db="EMBL/GenBank/DDBJ databases">
        <title>Evolutionary innovations through gain and loss of genes in the ectomycorrhizal Boletales.</title>
        <authorList>
            <person name="Wu G."/>
            <person name="Miyauchi S."/>
            <person name="Morin E."/>
            <person name="Yang Z.-L."/>
            <person name="Xu J."/>
            <person name="Martin F.M."/>
        </authorList>
    </citation>
    <scope>NUCLEOTIDE SEQUENCE</scope>
    <source>
        <strain evidence="5">BR01</strain>
    </source>
</reference>
<evidence type="ECO:0000313" key="6">
    <source>
        <dbReference type="Proteomes" id="UP000683000"/>
    </source>
</evidence>